<keyword evidence="4 8" id="KW-0479">Metal-binding</keyword>
<dbReference type="InterPro" id="IPR017972">
    <property type="entry name" value="Cyt_P450_CS"/>
</dbReference>
<feature type="binding site" description="axial binding residue" evidence="8">
    <location>
        <position position="525"/>
    </location>
    <ligand>
        <name>heme</name>
        <dbReference type="ChEBI" id="CHEBI:30413"/>
    </ligand>
    <ligandPart>
        <name>Fe</name>
        <dbReference type="ChEBI" id="CHEBI:18248"/>
    </ligandPart>
</feature>
<dbReference type="PROSITE" id="PS00086">
    <property type="entry name" value="CYTOCHROME_P450"/>
    <property type="match status" value="1"/>
</dbReference>
<dbReference type="PRINTS" id="PR00385">
    <property type="entry name" value="P450"/>
</dbReference>
<evidence type="ECO:0000256" key="1">
    <source>
        <dbReference type="ARBA" id="ARBA00001971"/>
    </source>
</evidence>
<dbReference type="OrthoDB" id="3945418at2759"/>
<name>A0A8J2WAI3_9NEOP</name>
<reference evidence="10" key="1">
    <citation type="submission" date="2021-09" db="EMBL/GenBank/DDBJ databases">
        <authorList>
            <person name="Martin H S."/>
        </authorList>
    </citation>
    <scope>NUCLEOTIDE SEQUENCE</scope>
</reference>
<dbReference type="SUPFAM" id="SSF48264">
    <property type="entry name" value="Cytochrome P450"/>
    <property type="match status" value="1"/>
</dbReference>
<keyword evidence="5 9" id="KW-0560">Oxidoreductase</keyword>
<evidence type="ECO:0000256" key="3">
    <source>
        <dbReference type="ARBA" id="ARBA00022617"/>
    </source>
</evidence>
<dbReference type="InterPro" id="IPR036396">
    <property type="entry name" value="Cyt_P450_sf"/>
</dbReference>
<organism evidence="10 11">
    <name type="scientific">Danaus chrysippus</name>
    <name type="common">African queen</name>
    <dbReference type="NCBI Taxonomy" id="151541"/>
    <lineage>
        <taxon>Eukaryota</taxon>
        <taxon>Metazoa</taxon>
        <taxon>Ecdysozoa</taxon>
        <taxon>Arthropoda</taxon>
        <taxon>Hexapoda</taxon>
        <taxon>Insecta</taxon>
        <taxon>Pterygota</taxon>
        <taxon>Neoptera</taxon>
        <taxon>Endopterygota</taxon>
        <taxon>Lepidoptera</taxon>
        <taxon>Glossata</taxon>
        <taxon>Ditrysia</taxon>
        <taxon>Papilionoidea</taxon>
        <taxon>Nymphalidae</taxon>
        <taxon>Danainae</taxon>
        <taxon>Danaini</taxon>
        <taxon>Danaina</taxon>
        <taxon>Danaus</taxon>
        <taxon>Anosia</taxon>
    </lineage>
</organism>
<protein>
    <submittedName>
        <fullName evidence="10">(African queen) hypothetical protein</fullName>
    </submittedName>
</protein>
<dbReference type="AlphaFoldDB" id="A0A8J2WAI3"/>
<gene>
    <name evidence="10" type="ORF">DCHRY22_LOCUS14727</name>
</gene>
<dbReference type="InterPro" id="IPR001128">
    <property type="entry name" value="Cyt_P450"/>
</dbReference>
<keyword evidence="11" id="KW-1185">Reference proteome</keyword>
<keyword evidence="7 9" id="KW-0503">Monooxygenase</keyword>
<evidence type="ECO:0000256" key="7">
    <source>
        <dbReference type="ARBA" id="ARBA00023033"/>
    </source>
</evidence>
<evidence type="ECO:0000256" key="9">
    <source>
        <dbReference type="RuleBase" id="RU000461"/>
    </source>
</evidence>
<dbReference type="PANTHER" id="PTHR24279:SF120">
    <property type="entry name" value="CYTOCHROME P450"/>
    <property type="match status" value="1"/>
</dbReference>
<dbReference type="PRINTS" id="PR00463">
    <property type="entry name" value="EP450I"/>
</dbReference>
<dbReference type="Pfam" id="PF00067">
    <property type="entry name" value="p450"/>
    <property type="match status" value="1"/>
</dbReference>
<evidence type="ECO:0000256" key="2">
    <source>
        <dbReference type="ARBA" id="ARBA00010617"/>
    </source>
</evidence>
<dbReference type="PANTHER" id="PTHR24279">
    <property type="entry name" value="CYTOCHROME P450"/>
    <property type="match status" value="1"/>
</dbReference>
<proteinExistence type="inferred from homology"/>
<comment type="cofactor">
    <cofactor evidence="1 8">
        <name>heme</name>
        <dbReference type="ChEBI" id="CHEBI:30413"/>
    </cofactor>
</comment>
<dbReference type="InterPro" id="IPR050479">
    <property type="entry name" value="CYP11_CYP27_families"/>
</dbReference>
<dbReference type="CDD" id="cd11054">
    <property type="entry name" value="CYP24A1-like"/>
    <property type="match status" value="1"/>
</dbReference>
<dbReference type="GO" id="GO:0020037">
    <property type="term" value="F:heme binding"/>
    <property type="evidence" value="ECO:0007669"/>
    <property type="project" value="InterPro"/>
</dbReference>
<dbReference type="Proteomes" id="UP000789524">
    <property type="component" value="Unassembled WGS sequence"/>
</dbReference>
<dbReference type="EMBL" id="CAKASE010000081">
    <property type="protein sequence ID" value="CAG9583320.1"/>
    <property type="molecule type" value="Genomic_DNA"/>
</dbReference>
<dbReference type="GO" id="GO:0005506">
    <property type="term" value="F:iron ion binding"/>
    <property type="evidence" value="ECO:0007669"/>
    <property type="project" value="InterPro"/>
</dbReference>
<comment type="caution">
    <text evidence="10">The sequence shown here is derived from an EMBL/GenBank/DDBJ whole genome shotgun (WGS) entry which is preliminary data.</text>
</comment>
<evidence type="ECO:0000256" key="5">
    <source>
        <dbReference type="ARBA" id="ARBA00023002"/>
    </source>
</evidence>
<evidence type="ECO:0000313" key="10">
    <source>
        <dbReference type="EMBL" id="CAG9583320.1"/>
    </source>
</evidence>
<comment type="similarity">
    <text evidence="2 9">Belongs to the cytochrome P450 family.</text>
</comment>
<accession>A0A8J2WAI3</accession>
<dbReference type="GO" id="GO:0016705">
    <property type="term" value="F:oxidoreductase activity, acting on paired donors, with incorporation or reduction of molecular oxygen"/>
    <property type="evidence" value="ECO:0007669"/>
    <property type="project" value="InterPro"/>
</dbReference>
<evidence type="ECO:0000256" key="8">
    <source>
        <dbReference type="PIRSR" id="PIRSR602401-1"/>
    </source>
</evidence>
<dbReference type="Gene3D" id="1.10.630.10">
    <property type="entry name" value="Cytochrome P450"/>
    <property type="match status" value="1"/>
</dbReference>
<dbReference type="GO" id="GO:0004497">
    <property type="term" value="F:monooxygenase activity"/>
    <property type="evidence" value="ECO:0007669"/>
    <property type="project" value="UniProtKB-KW"/>
</dbReference>
<keyword evidence="3 8" id="KW-0349">Heme</keyword>
<evidence type="ECO:0000256" key="4">
    <source>
        <dbReference type="ARBA" id="ARBA00022723"/>
    </source>
</evidence>
<evidence type="ECO:0000256" key="6">
    <source>
        <dbReference type="ARBA" id="ARBA00023004"/>
    </source>
</evidence>
<sequence>MVFTHLRFLPTNARYNLFSNGNRFHLWSAVQMQTSKSLELNTNTVQKKVLSEEVAPTSNIITSDICPSSRVVPMVLSKKENIVLPFDDVPGPKSLKYLAIFRNYLSEIGTQVTAGFLTFTVNAGALLSNRKTYWNLSTLFDEYGPVVRFVSPVGSDIVLLNHPDHIQKVFSMEGDCPVRSNLESLERYRTDHKNHAYGGLYTVHGQEWARQRSIMYPKTKELLSHHVHGLYDITEKFTQKIYNLRNYQDEMSKDLYKELHKWAFDSLGLITFAKNFCLLDTELIYNQCDASWMYHSLEHATDAIIKCETGLHFWKFFTTPAWYTLVKYCDNLDSLIGKFVLEIENDICTKSQQENISPNSLTSAMVLNDEKFKTEDIATILMDMLLIGVNTISSSMSFLLYNIAKHQKAQKQLYQEVGNLYKDNMTVDINNLKKNTPYLQACIKETLRLVPPIPLLTRVLSKNITLDQYNIPRGTLIIMSTKDCSMKESNFDDADKFMPERWLREDAKEYHAFASIPFGFGARKCIGQNIAETMISLITIKVLQKFKLEYHYGDIQATKSFIAKPNKPLKIRFVDRI</sequence>
<dbReference type="InterPro" id="IPR002401">
    <property type="entry name" value="Cyt_P450_E_grp-I"/>
</dbReference>
<evidence type="ECO:0000313" key="11">
    <source>
        <dbReference type="Proteomes" id="UP000789524"/>
    </source>
</evidence>
<keyword evidence="6 8" id="KW-0408">Iron</keyword>